<evidence type="ECO:0000256" key="1">
    <source>
        <dbReference type="SAM" id="MobiDB-lite"/>
    </source>
</evidence>
<feature type="region of interest" description="Disordered" evidence="1">
    <location>
        <begin position="19"/>
        <end position="49"/>
    </location>
</feature>
<evidence type="ECO:0000313" key="2">
    <source>
        <dbReference type="EMBL" id="CAI9105808.1"/>
    </source>
</evidence>
<sequence>MPQPKEKTASALQLIHESTSGETSLATQASDQQVAVDGEKASNRSPKQIAVDVSIDEAPSSQRAAQQTLAVQQTLAANPDVVAATENHPSLEVLKVVAGSEELATSPEEENRQESCVIEPSNYGCKRITRNWRNHYLLIRIS</sequence>
<dbReference type="AlphaFoldDB" id="A0AAV1DFV7"/>
<reference evidence="2" key="1">
    <citation type="submission" date="2023-03" db="EMBL/GenBank/DDBJ databases">
        <authorList>
            <person name="Julca I."/>
        </authorList>
    </citation>
    <scope>NUCLEOTIDE SEQUENCE</scope>
</reference>
<dbReference type="EMBL" id="OX459122">
    <property type="protein sequence ID" value="CAI9105808.1"/>
    <property type="molecule type" value="Genomic_DNA"/>
</dbReference>
<dbReference type="Proteomes" id="UP001161247">
    <property type="component" value="Chromosome 5"/>
</dbReference>
<accession>A0AAV1DFV7</accession>
<organism evidence="2 3">
    <name type="scientific">Oldenlandia corymbosa var. corymbosa</name>
    <dbReference type="NCBI Taxonomy" id="529605"/>
    <lineage>
        <taxon>Eukaryota</taxon>
        <taxon>Viridiplantae</taxon>
        <taxon>Streptophyta</taxon>
        <taxon>Embryophyta</taxon>
        <taxon>Tracheophyta</taxon>
        <taxon>Spermatophyta</taxon>
        <taxon>Magnoliopsida</taxon>
        <taxon>eudicotyledons</taxon>
        <taxon>Gunneridae</taxon>
        <taxon>Pentapetalae</taxon>
        <taxon>asterids</taxon>
        <taxon>lamiids</taxon>
        <taxon>Gentianales</taxon>
        <taxon>Rubiaceae</taxon>
        <taxon>Rubioideae</taxon>
        <taxon>Spermacoceae</taxon>
        <taxon>Hedyotis-Oldenlandia complex</taxon>
        <taxon>Oldenlandia</taxon>
    </lineage>
</organism>
<name>A0AAV1DFV7_OLDCO</name>
<evidence type="ECO:0000313" key="3">
    <source>
        <dbReference type="Proteomes" id="UP001161247"/>
    </source>
</evidence>
<keyword evidence="3" id="KW-1185">Reference proteome</keyword>
<feature type="compositionally biased region" description="Polar residues" evidence="1">
    <location>
        <begin position="19"/>
        <end position="33"/>
    </location>
</feature>
<gene>
    <name evidence="2" type="ORF">OLC1_LOCUS14425</name>
</gene>
<protein>
    <submittedName>
        <fullName evidence="2">OLC1v1004822C1</fullName>
    </submittedName>
</protein>
<proteinExistence type="predicted"/>